<comment type="caution">
    <text evidence="2">The sequence shown here is derived from an EMBL/GenBank/DDBJ whole genome shotgun (WGS) entry which is preliminary data.</text>
</comment>
<dbReference type="Proteomes" id="UP001457282">
    <property type="component" value="Unassembled WGS sequence"/>
</dbReference>
<proteinExistence type="predicted"/>
<dbReference type="EMBL" id="JBEDUW010000230">
    <property type="protein sequence ID" value="KAK9903218.1"/>
    <property type="molecule type" value="Genomic_DNA"/>
</dbReference>
<keyword evidence="3" id="KW-1185">Reference proteome</keyword>
<accession>A0AAW1VJH7</accession>
<gene>
    <name evidence="2" type="ORF">M0R45_001147</name>
</gene>
<feature type="region of interest" description="Disordered" evidence="1">
    <location>
        <begin position="1"/>
        <end position="85"/>
    </location>
</feature>
<organism evidence="2 3">
    <name type="scientific">Rubus argutus</name>
    <name type="common">Southern blackberry</name>
    <dbReference type="NCBI Taxonomy" id="59490"/>
    <lineage>
        <taxon>Eukaryota</taxon>
        <taxon>Viridiplantae</taxon>
        <taxon>Streptophyta</taxon>
        <taxon>Embryophyta</taxon>
        <taxon>Tracheophyta</taxon>
        <taxon>Spermatophyta</taxon>
        <taxon>Magnoliopsida</taxon>
        <taxon>eudicotyledons</taxon>
        <taxon>Gunneridae</taxon>
        <taxon>Pentapetalae</taxon>
        <taxon>rosids</taxon>
        <taxon>fabids</taxon>
        <taxon>Rosales</taxon>
        <taxon>Rosaceae</taxon>
        <taxon>Rosoideae</taxon>
        <taxon>Rosoideae incertae sedis</taxon>
        <taxon>Rubus</taxon>
    </lineage>
</organism>
<protein>
    <submittedName>
        <fullName evidence="2">Uncharacterized protein</fullName>
    </submittedName>
</protein>
<feature type="compositionally biased region" description="Low complexity" evidence="1">
    <location>
        <begin position="38"/>
        <end position="52"/>
    </location>
</feature>
<evidence type="ECO:0000256" key="1">
    <source>
        <dbReference type="SAM" id="MobiDB-lite"/>
    </source>
</evidence>
<dbReference type="AlphaFoldDB" id="A0AAW1VJH7"/>
<evidence type="ECO:0000313" key="2">
    <source>
        <dbReference type="EMBL" id="KAK9903218.1"/>
    </source>
</evidence>
<evidence type="ECO:0000313" key="3">
    <source>
        <dbReference type="Proteomes" id="UP001457282"/>
    </source>
</evidence>
<reference evidence="2 3" key="1">
    <citation type="journal article" date="2023" name="G3 (Bethesda)">
        <title>A chromosome-length genome assembly and annotation of blackberry (Rubus argutus, cv. 'Hillquist').</title>
        <authorList>
            <person name="Bruna T."/>
            <person name="Aryal R."/>
            <person name="Dudchenko O."/>
            <person name="Sargent D.J."/>
            <person name="Mead D."/>
            <person name="Buti M."/>
            <person name="Cavallini A."/>
            <person name="Hytonen T."/>
            <person name="Andres J."/>
            <person name="Pham M."/>
            <person name="Weisz D."/>
            <person name="Mascagni F."/>
            <person name="Usai G."/>
            <person name="Natali L."/>
            <person name="Bassil N."/>
            <person name="Fernandez G.E."/>
            <person name="Lomsadze A."/>
            <person name="Armour M."/>
            <person name="Olukolu B."/>
            <person name="Poorten T."/>
            <person name="Britton C."/>
            <person name="Davik J."/>
            <person name="Ashrafi H."/>
            <person name="Aiden E.L."/>
            <person name="Borodovsky M."/>
            <person name="Worthington M."/>
        </authorList>
    </citation>
    <scope>NUCLEOTIDE SEQUENCE [LARGE SCALE GENOMIC DNA]</scope>
    <source>
        <strain evidence="2">PI 553951</strain>
    </source>
</reference>
<sequence>MSSQQDHSRTNPAPPSLEAAVGFVLHHRRHADLAVLKPSQPSQPASSVSPRQCPVPPCRRRPVLSAPSPPCPSLNPAIPASDQALDGDPRAQAVFFFQLCRHEPNPLPLLRREPSPPRLLSLNSPSCIDLSCRA</sequence>
<name>A0AAW1VJH7_RUBAR</name>